<proteinExistence type="predicted"/>
<feature type="compositionally biased region" description="Low complexity" evidence="1">
    <location>
        <begin position="17"/>
        <end position="34"/>
    </location>
</feature>
<dbReference type="STRING" id="1330018.A0A167PBM1"/>
<dbReference type="OrthoDB" id="28939at2759"/>
<dbReference type="EMBL" id="KV417275">
    <property type="protein sequence ID" value="KZO98625.1"/>
    <property type="molecule type" value="Genomic_DNA"/>
</dbReference>
<protein>
    <submittedName>
        <fullName evidence="2">Uncharacterized protein</fullName>
    </submittedName>
</protein>
<accession>A0A167PBM1</accession>
<dbReference type="Proteomes" id="UP000076738">
    <property type="component" value="Unassembled WGS sequence"/>
</dbReference>
<feature type="compositionally biased region" description="Pro residues" evidence="1">
    <location>
        <begin position="35"/>
        <end position="52"/>
    </location>
</feature>
<evidence type="ECO:0000313" key="3">
    <source>
        <dbReference type="Proteomes" id="UP000076738"/>
    </source>
</evidence>
<evidence type="ECO:0000256" key="1">
    <source>
        <dbReference type="SAM" id="MobiDB-lite"/>
    </source>
</evidence>
<name>A0A167PBM1_CALVF</name>
<keyword evidence="3" id="KW-1185">Reference proteome</keyword>
<sequence>MDSSLAPPAHTSITAQPSSPTSTPHSPLSLHSTPPTTPPSRSPSLPALPDPSPLTLQRRAQSDLASQRIGDRLLKGWAMLGEECPSDTCWGVPLVRKPGRAKGGRGDGGECVICGWGSEADGRGASAAGPSTARAAVRSPGAEDMVHTFHPTPIPPLPRPVTARLARSPAPAASSARAAHLDSTPLLPGSSISHSVDALNQTLSTLSERLTVLSANPITADPIVIRTLVEAMGAVMDALAKARAMDM</sequence>
<dbReference type="Pfam" id="PF06677">
    <property type="entry name" value="Auto_anti-p27"/>
    <property type="match status" value="1"/>
</dbReference>
<gene>
    <name evidence="2" type="ORF">CALVIDRAFT_535244</name>
</gene>
<evidence type="ECO:0000313" key="2">
    <source>
        <dbReference type="EMBL" id="KZO98625.1"/>
    </source>
</evidence>
<feature type="region of interest" description="Disordered" evidence="1">
    <location>
        <begin position="1"/>
        <end position="64"/>
    </location>
</feature>
<dbReference type="AlphaFoldDB" id="A0A167PBM1"/>
<organism evidence="2 3">
    <name type="scientific">Calocera viscosa (strain TUFC12733)</name>
    <dbReference type="NCBI Taxonomy" id="1330018"/>
    <lineage>
        <taxon>Eukaryota</taxon>
        <taxon>Fungi</taxon>
        <taxon>Dikarya</taxon>
        <taxon>Basidiomycota</taxon>
        <taxon>Agaricomycotina</taxon>
        <taxon>Dacrymycetes</taxon>
        <taxon>Dacrymycetales</taxon>
        <taxon>Dacrymycetaceae</taxon>
        <taxon>Calocera</taxon>
    </lineage>
</organism>
<reference evidence="2 3" key="1">
    <citation type="journal article" date="2016" name="Mol. Biol. Evol.">
        <title>Comparative Genomics of Early-Diverging Mushroom-Forming Fungi Provides Insights into the Origins of Lignocellulose Decay Capabilities.</title>
        <authorList>
            <person name="Nagy L.G."/>
            <person name="Riley R."/>
            <person name="Tritt A."/>
            <person name="Adam C."/>
            <person name="Daum C."/>
            <person name="Floudas D."/>
            <person name="Sun H."/>
            <person name="Yadav J.S."/>
            <person name="Pangilinan J."/>
            <person name="Larsson K.H."/>
            <person name="Matsuura K."/>
            <person name="Barry K."/>
            <person name="Labutti K."/>
            <person name="Kuo R."/>
            <person name="Ohm R.A."/>
            <person name="Bhattacharya S.S."/>
            <person name="Shirouzu T."/>
            <person name="Yoshinaga Y."/>
            <person name="Martin F.M."/>
            <person name="Grigoriev I.V."/>
            <person name="Hibbett D.S."/>
        </authorList>
    </citation>
    <scope>NUCLEOTIDE SEQUENCE [LARGE SCALE GENOMIC DNA]</scope>
    <source>
        <strain evidence="2 3">TUFC12733</strain>
    </source>
</reference>
<dbReference type="InterPro" id="IPR009563">
    <property type="entry name" value="SSSCA1"/>
</dbReference>